<keyword evidence="3" id="KW-1185">Reference proteome</keyword>
<comment type="caution">
    <text evidence="2">The sequence shown here is derived from an EMBL/GenBank/DDBJ whole genome shotgun (WGS) entry which is preliminary data.</text>
</comment>
<dbReference type="EMBL" id="BJMV01000007">
    <property type="protein sequence ID" value="GEB85829.1"/>
    <property type="molecule type" value="Genomic_DNA"/>
</dbReference>
<gene>
    <name evidence="2" type="ORF">APE01nite_16260</name>
</gene>
<dbReference type="Proteomes" id="UP000317730">
    <property type="component" value="Unassembled WGS sequence"/>
</dbReference>
<proteinExistence type="predicted"/>
<evidence type="ECO:0000313" key="2">
    <source>
        <dbReference type="EMBL" id="GEB85829.1"/>
    </source>
</evidence>
<organism evidence="2 3">
    <name type="scientific">Acetobacter peroxydans</name>
    <dbReference type="NCBI Taxonomy" id="104098"/>
    <lineage>
        <taxon>Bacteria</taxon>
        <taxon>Pseudomonadati</taxon>
        <taxon>Pseudomonadota</taxon>
        <taxon>Alphaproteobacteria</taxon>
        <taxon>Acetobacterales</taxon>
        <taxon>Acetobacteraceae</taxon>
        <taxon>Acetobacter</taxon>
    </lineage>
</organism>
<reference evidence="2 3" key="1">
    <citation type="submission" date="2019-06" db="EMBL/GenBank/DDBJ databases">
        <title>Whole genome shotgun sequence of Acetobacter peroxydans NBRC 13755.</title>
        <authorList>
            <person name="Hosoyama A."/>
            <person name="Uohara A."/>
            <person name="Ohji S."/>
            <person name="Ichikawa N."/>
        </authorList>
    </citation>
    <scope>NUCLEOTIDE SEQUENCE [LARGE SCALE GENOMIC DNA]</scope>
    <source>
        <strain evidence="2 3">NBRC 13755</strain>
    </source>
</reference>
<dbReference type="AlphaFoldDB" id="A0A4Y3TWJ3"/>
<keyword evidence="1" id="KW-0472">Membrane</keyword>
<protein>
    <submittedName>
        <fullName evidence="2">Uncharacterized protein</fullName>
    </submittedName>
</protein>
<keyword evidence="1" id="KW-1133">Transmembrane helix</keyword>
<accession>A0A4Y3TWJ3</accession>
<keyword evidence="1" id="KW-0812">Transmembrane</keyword>
<evidence type="ECO:0000313" key="3">
    <source>
        <dbReference type="Proteomes" id="UP000317730"/>
    </source>
</evidence>
<sequence>MQAPAGAVPEAGRAVITRWAAPGAPAGPAVRGGTAVATEMITGAAILPVAVTMAMVIGVGRRPVVPAP</sequence>
<name>A0A4Y3TWJ3_9PROT</name>
<feature type="transmembrane region" description="Helical" evidence="1">
    <location>
        <begin position="40"/>
        <end position="60"/>
    </location>
</feature>
<evidence type="ECO:0000256" key="1">
    <source>
        <dbReference type="SAM" id="Phobius"/>
    </source>
</evidence>